<sequence>MVNLRVILRAMLKRGTVSIVHVVGMSVSLATAILLFLTARFELSYDSFHEDAERIGWLYSKSYDENGARYNSSMAAPLAPALKEEIAGIEYISRMASGSILLKNGDRELVSTSRYVDDDFLSIFSFPLISGDKNALNDIGNIAIEENMARNLFGSVDVIGRMVSVNIDGTWEQKVISAVLGETPQNSSIRFSSLLRFELQPNYRTDRDNWTSQNHDVILKLRDRTVENIDFARETRAFTELHYRDEIVGRKNSGGSSEELGDLFSLNLISIKDYHLNSFGISGGPPSFYPWILLAVAGLILITACTNFVSLTLAGSLQRSREIGTRKILGATRKDLAVHLWLETFFLCFLSLIIGLFFAWLALSEYNSMLNYRLELSSLFSPETLIFFIGAFLSVTLLAGGYPAFKIARMSSNESLRGDVTIKSSRLRSGLTVLQFSITILFIISSIVVSSQIEYLATRSLGYNATEVISIPIGKGIDKGQALERMRAELSKETWIKSLSASDANLGLGSDGTLRSSILKFSQEDRDYSTNYMRVDYDFFETLEIRLLAGRDFDRTMHTDTAAVIVNRKMAEQMGGIERILGKKIALNGGSTVIGVVDDFHFQHLRKKVEPLSLSINGNASDIEYIFIKVETDFLPKTMENIWAVWKKVNPNATNPASYLDENANNLYRKDRTFSKIVMIGSGIAIVISCMGLFALALSATARRVKEIGIRKVLGASVWSVIMLISSDFIKLVALAFAMSAPMAWILLNSWLQTYAYRVQMEWWMMGIAAVIVFLTTFFTIFWQTYRAATTNPVESLRI</sequence>
<proteinExistence type="predicted"/>
<dbReference type="InterPro" id="IPR003838">
    <property type="entry name" value="ABC3_permease_C"/>
</dbReference>
<feature type="transmembrane region" description="Helical" evidence="6">
    <location>
        <begin position="336"/>
        <end position="364"/>
    </location>
</feature>
<protein>
    <submittedName>
        <fullName evidence="9">FtsX-like permease family protein</fullName>
    </submittedName>
</protein>
<keyword evidence="3 6" id="KW-0812">Transmembrane</keyword>
<feature type="domain" description="ABC3 transporter permease C-terminal" evidence="7">
    <location>
        <begin position="295"/>
        <end position="411"/>
    </location>
</feature>
<dbReference type="RefSeq" id="WP_324758048.1">
    <property type="nucleotide sequence ID" value="NZ_CP141191.1"/>
</dbReference>
<dbReference type="PANTHER" id="PTHR30572:SF18">
    <property type="entry name" value="ABC-TYPE MACROLIDE FAMILY EXPORT SYSTEM PERMEASE COMPONENT 2"/>
    <property type="match status" value="1"/>
</dbReference>
<evidence type="ECO:0000313" key="9">
    <source>
        <dbReference type="EMBL" id="MEZ0450794.1"/>
    </source>
</evidence>
<gene>
    <name evidence="9" type="ORF">ABTW24_04215</name>
</gene>
<dbReference type="InterPro" id="IPR050250">
    <property type="entry name" value="Macrolide_Exporter_MacB"/>
</dbReference>
<dbReference type="Proteomes" id="UP001566204">
    <property type="component" value="Unassembled WGS sequence"/>
</dbReference>
<evidence type="ECO:0000256" key="4">
    <source>
        <dbReference type="ARBA" id="ARBA00022989"/>
    </source>
</evidence>
<feature type="transmembrane region" description="Helical" evidence="6">
    <location>
        <begin position="384"/>
        <end position="405"/>
    </location>
</feature>
<evidence type="ECO:0000259" key="7">
    <source>
        <dbReference type="Pfam" id="PF02687"/>
    </source>
</evidence>
<evidence type="ECO:0000256" key="5">
    <source>
        <dbReference type="ARBA" id="ARBA00023136"/>
    </source>
</evidence>
<feature type="transmembrane region" description="Helical" evidence="6">
    <location>
        <begin position="288"/>
        <end position="315"/>
    </location>
</feature>
<organism evidence="9 10">
    <name type="scientific">Sphingobacterium thalpophilum</name>
    <dbReference type="NCBI Taxonomy" id="259"/>
    <lineage>
        <taxon>Bacteria</taxon>
        <taxon>Pseudomonadati</taxon>
        <taxon>Bacteroidota</taxon>
        <taxon>Sphingobacteriia</taxon>
        <taxon>Sphingobacteriales</taxon>
        <taxon>Sphingobacteriaceae</taxon>
        <taxon>Sphingobacterium</taxon>
    </lineage>
</organism>
<keyword evidence="5 6" id="KW-0472">Membrane</keyword>
<evidence type="ECO:0000313" key="10">
    <source>
        <dbReference type="Proteomes" id="UP001566204"/>
    </source>
</evidence>
<keyword evidence="4 6" id="KW-1133">Transmembrane helix</keyword>
<accession>A0ABV4H8I6</accession>
<evidence type="ECO:0000256" key="3">
    <source>
        <dbReference type="ARBA" id="ARBA00022692"/>
    </source>
</evidence>
<feature type="transmembrane region" description="Helical" evidence="6">
    <location>
        <begin position="677"/>
        <end position="698"/>
    </location>
</feature>
<evidence type="ECO:0000256" key="6">
    <source>
        <dbReference type="SAM" id="Phobius"/>
    </source>
</evidence>
<dbReference type="PANTHER" id="PTHR30572">
    <property type="entry name" value="MEMBRANE COMPONENT OF TRANSPORTER-RELATED"/>
    <property type="match status" value="1"/>
</dbReference>
<feature type="transmembrane region" description="Helical" evidence="6">
    <location>
        <begin position="763"/>
        <end position="783"/>
    </location>
</feature>
<dbReference type="Pfam" id="PF12704">
    <property type="entry name" value="MacB_PCD"/>
    <property type="match status" value="2"/>
</dbReference>
<evidence type="ECO:0000256" key="1">
    <source>
        <dbReference type="ARBA" id="ARBA00004651"/>
    </source>
</evidence>
<feature type="transmembrane region" description="Helical" evidence="6">
    <location>
        <begin position="426"/>
        <end position="449"/>
    </location>
</feature>
<feature type="domain" description="MacB-like periplasmic core" evidence="8">
    <location>
        <begin position="18"/>
        <end position="223"/>
    </location>
</feature>
<reference evidence="9 10" key="1">
    <citation type="submission" date="2024-06" db="EMBL/GenBank/DDBJ databases">
        <title>Soil Sphingobacterium thalpophilum.</title>
        <authorList>
            <person name="Yang J."/>
            <person name="Li J."/>
        </authorList>
    </citation>
    <scope>NUCLEOTIDE SEQUENCE [LARGE SCALE GENOMIC DNA]</scope>
    <source>
        <strain evidence="9 10">22g91tb</strain>
    </source>
</reference>
<feature type="domain" description="MacB-like periplasmic core" evidence="8">
    <location>
        <begin position="430"/>
        <end position="600"/>
    </location>
</feature>
<name>A0ABV4H8I6_9SPHI</name>
<dbReference type="Pfam" id="PF02687">
    <property type="entry name" value="FtsX"/>
    <property type="match status" value="2"/>
</dbReference>
<evidence type="ECO:0000256" key="2">
    <source>
        <dbReference type="ARBA" id="ARBA00022475"/>
    </source>
</evidence>
<keyword evidence="10" id="KW-1185">Reference proteome</keyword>
<dbReference type="InterPro" id="IPR025857">
    <property type="entry name" value="MacB_PCD"/>
</dbReference>
<comment type="subcellular location">
    <subcellularLocation>
        <location evidence="1">Cell membrane</location>
        <topology evidence="1">Multi-pass membrane protein</topology>
    </subcellularLocation>
</comment>
<feature type="domain" description="ABC3 transporter permease C-terminal" evidence="7">
    <location>
        <begin position="680"/>
        <end position="793"/>
    </location>
</feature>
<evidence type="ECO:0000259" key="8">
    <source>
        <dbReference type="Pfam" id="PF12704"/>
    </source>
</evidence>
<dbReference type="EMBL" id="JBEOQB010000001">
    <property type="protein sequence ID" value="MEZ0450794.1"/>
    <property type="molecule type" value="Genomic_DNA"/>
</dbReference>
<comment type="caution">
    <text evidence="9">The sequence shown here is derived from an EMBL/GenBank/DDBJ whole genome shotgun (WGS) entry which is preliminary data.</text>
</comment>
<keyword evidence="2" id="KW-1003">Cell membrane</keyword>
<feature type="transmembrane region" description="Helical" evidence="6">
    <location>
        <begin position="20"/>
        <end position="39"/>
    </location>
</feature>